<dbReference type="SUPFAM" id="SSF55729">
    <property type="entry name" value="Acyl-CoA N-acyltransferases (Nat)"/>
    <property type="match status" value="2"/>
</dbReference>
<dbReference type="InterPro" id="IPR050503">
    <property type="entry name" value="cAMP-dep_PK_reg_su-like"/>
</dbReference>
<dbReference type="PROSITE" id="PS50042">
    <property type="entry name" value="CNMP_BINDING_3"/>
    <property type="match status" value="1"/>
</dbReference>
<reference evidence="3" key="1">
    <citation type="submission" date="2018-06" db="EMBL/GenBank/DDBJ databases">
        <authorList>
            <person name="Zhirakovskaya E."/>
        </authorList>
    </citation>
    <scope>NUCLEOTIDE SEQUENCE</scope>
</reference>
<feature type="domain" description="Cyclic nucleotide-binding" evidence="1">
    <location>
        <begin position="400"/>
        <end position="517"/>
    </location>
</feature>
<dbReference type="PRINTS" id="PR00103">
    <property type="entry name" value="CAMPKINASE"/>
</dbReference>
<dbReference type="SUPFAM" id="SSF51206">
    <property type="entry name" value="cAMP-binding domain-like"/>
    <property type="match status" value="1"/>
</dbReference>
<dbReference type="GO" id="GO:0005952">
    <property type="term" value="C:cAMP-dependent protein kinase complex"/>
    <property type="evidence" value="ECO:0007669"/>
    <property type="project" value="InterPro"/>
</dbReference>
<evidence type="ECO:0000259" key="1">
    <source>
        <dbReference type="PROSITE" id="PS50042"/>
    </source>
</evidence>
<dbReference type="GO" id="GO:0005829">
    <property type="term" value="C:cytosol"/>
    <property type="evidence" value="ECO:0007669"/>
    <property type="project" value="TreeGrafter"/>
</dbReference>
<sequence length="529" mass="59564">MVANITVRPVKEADLPAVRTLFYRSYGEEYPYKEFYNDEWLKRSIYQDSYLFLLAELKGKVVGTASVYFEVGAYADLCGEFGRLAVDPNYRGQGVGGALMEARLAFADRRLHFGLTECRTAHLYAQRISEKFDLRPIGFLPQKVLLDDRESLVMMAKPFGPARDLRCNNPRVIPEAFLLGQLALENMGFRSDLIAVDDVDGYPIGTGFQVEELTESGLPYLLRIERGRLSRRHVFGNLQLSYGLFLLESRNVRYLVAREDERIVGAIGFTLDEIGRSIKILELIDLRDDVAGFLLKELDAWAKEFYRADYIEITITAYWPDIQRTLSNLGFVPVAYCPSFVFHEVERLDTLKMAKLYVPLNIDEAHLTPASREIFELVRAGFEEKRLGISVNETTRHMAIFSGLEEGELSKIAGLCAVINKSSGETVLQAGKTGDVFYMVMEGEMDILSPDGSHSVGMVQAGDFLGEIALVSRQAYTATAVAATDVTLIALKYQDFESLINRYPRIGLRVMRNIAISVGEKLRLLNLKN</sequence>
<dbReference type="PANTHER" id="PTHR11635:SF152">
    <property type="entry name" value="CAMP-DEPENDENT PROTEIN KINASE TYPE I REGULATORY SUBUNIT-RELATED"/>
    <property type="match status" value="1"/>
</dbReference>
<dbReference type="InterPro" id="IPR000182">
    <property type="entry name" value="GNAT_dom"/>
</dbReference>
<feature type="domain" description="N-acetyltransferase" evidence="2">
    <location>
        <begin position="5"/>
        <end position="160"/>
    </location>
</feature>
<dbReference type="InterPro" id="IPR016181">
    <property type="entry name" value="Acyl_CoA_acyltransferase"/>
</dbReference>
<dbReference type="Pfam" id="PF00027">
    <property type="entry name" value="cNMP_binding"/>
    <property type="match status" value="1"/>
</dbReference>
<name>A0A3B0UFR6_9ZZZZ</name>
<dbReference type="Pfam" id="PF00583">
    <property type="entry name" value="Acetyltransf_1"/>
    <property type="match status" value="1"/>
</dbReference>
<dbReference type="InterPro" id="IPR000595">
    <property type="entry name" value="cNMP-bd_dom"/>
</dbReference>
<dbReference type="GO" id="GO:0016747">
    <property type="term" value="F:acyltransferase activity, transferring groups other than amino-acyl groups"/>
    <property type="evidence" value="ECO:0007669"/>
    <property type="project" value="InterPro"/>
</dbReference>
<dbReference type="Gene3D" id="3.40.630.30">
    <property type="match status" value="2"/>
</dbReference>
<proteinExistence type="predicted"/>
<evidence type="ECO:0000313" key="3">
    <source>
        <dbReference type="EMBL" id="VAW29845.1"/>
    </source>
</evidence>
<dbReference type="Gene3D" id="2.60.120.10">
    <property type="entry name" value="Jelly Rolls"/>
    <property type="match status" value="1"/>
</dbReference>
<gene>
    <name evidence="3" type="ORF">MNBD_CHLOROFLEXI01-1363</name>
</gene>
<accession>A0A3B0UFR6</accession>
<evidence type="ECO:0000259" key="2">
    <source>
        <dbReference type="PROSITE" id="PS51186"/>
    </source>
</evidence>
<dbReference type="CDD" id="cd04301">
    <property type="entry name" value="NAT_SF"/>
    <property type="match status" value="1"/>
</dbReference>
<evidence type="ECO:0008006" key="4">
    <source>
        <dbReference type="Google" id="ProtNLM"/>
    </source>
</evidence>
<dbReference type="EMBL" id="UOEU01000008">
    <property type="protein sequence ID" value="VAW29845.1"/>
    <property type="molecule type" value="Genomic_DNA"/>
</dbReference>
<protein>
    <recommendedName>
        <fullName evidence="4">Cyclic nucleotide-binding domain-containing protein</fullName>
    </recommendedName>
</protein>
<dbReference type="InterPro" id="IPR018490">
    <property type="entry name" value="cNMP-bd_dom_sf"/>
</dbReference>
<organism evidence="3">
    <name type="scientific">hydrothermal vent metagenome</name>
    <dbReference type="NCBI Taxonomy" id="652676"/>
    <lineage>
        <taxon>unclassified sequences</taxon>
        <taxon>metagenomes</taxon>
        <taxon>ecological metagenomes</taxon>
    </lineage>
</organism>
<dbReference type="SMART" id="SM00100">
    <property type="entry name" value="cNMP"/>
    <property type="match status" value="1"/>
</dbReference>
<dbReference type="PANTHER" id="PTHR11635">
    <property type="entry name" value="CAMP-DEPENDENT PROTEIN KINASE REGULATORY CHAIN"/>
    <property type="match status" value="1"/>
</dbReference>
<dbReference type="CDD" id="cd00038">
    <property type="entry name" value="CAP_ED"/>
    <property type="match status" value="1"/>
</dbReference>
<dbReference type="AlphaFoldDB" id="A0A3B0UFR6"/>
<dbReference type="PROSITE" id="PS51186">
    <property type="entry name" value="GNAT"/>
    <property type="match status" value="1"/>
</dbReference>
<dbReference type="InterPro" id="IPR014710">
    <property type="entry name" value="RmlC-like_jellyroll"/>
</dbReference>